<gene>
    <name evidence="3" type="ORF">ACFOGJ_17140</name>
</gene>
<feature type="domain" description="Mycothiol-dependent maleylpyruvate isomerase metal-binding" evidence="2">
    <location>
        <begin position="9"/>
        <end position="146"/>
    </location>
</feature>
<dbReference type="InterPro" id="IPR017517">
    <property type="entry name" value="Maleyloyr_isom"/>
</dbReference>
<evidence type="ECO:0000313" key="4">
    <source>
        <dbReference type="Proteomes" id="UP001595528"/>
    </source>
</evidence>
<evidence type="ECO:0000256" key="1">
    <source>
        <dbReference type="SAM" id="MobiDB-lite"/>
    </source>
</evidence>
<keyword evidence="4" id="KW-1185">Reference proteome</keyword>
<comment type="caution">
    <text evidence="3">The sequence shown here is derived from an EMBL/GenBank/DDBJ whole genome shotgun (WGS) entry which is preliminary data.</text>
</comment>
<dbReference type="EMBL" id="JBHRTR010000029">
    <property type="protein sequence ID" value="MFC3228973.1"/>
    <property type="molecule type" value="Genomic_DNA"/>
</dbReference>
<reference evidence="4" key="1">
    <citation type="journal article" date="2019" name="Int. J. Syst. Evol. Microbiol.">
        <title>The Global Catalogue of Microorganisms (GCM) 10K type strain sequencing project: providing services to taxonomists for standard genome sequencing and annotation.</title>
        <authorList>
            <consortium name="The Broad Institute Genomics Platform"/>
            <consortium name="The Broad Institute Genome Sequencing Center for Infectious Disease"/>
            <person name="Wu L."/>
            <person name="Ma J."/>
        </authorList>
    </citation>
    <scope>NUCLEOTIDE SEQUENCE [LARGE SCALE GENOMIC DNA]</scope>
    <source>
        <strain evidence="4">KCTC 42964</strain>
    </source>
</reference>
<dbReference type="NCBIfam" id="TIGR03083">
    <property type="entry name" value="maleylpyruvate isomerase family mycothiol-dependent enzyme"/>
    <property type="match status" value="1"/>
</dbReference>
<evidence type="ECO:0000313" key="3">
    <source>
        <dbReference type="EMBL" id="MFC3228973.1"/>
    </source>
</evidence>
<dbReference type="Gene3D" id="1.20.120.450">
    <property type="entry name" value="dinb family like domain"/>
    <property type="match status" value="1"/>
</dbReference>
<proteinExistence type="predicted"/>
<organism evidence="3 4">
    <name type="scientific">Marinibaculum pumilum</name>
    <dbReference type="NCBI Taxonomy" id="1766165"/>
    <lineage>
        <taxon>Bacteria</taxon>
        <taxon>Pseudomonadati</taxon>
        <taxon>Pseudomonadota</taxon>
        <taxon>Alphaproteobacteria</taxon>
        <taxon>Rhodospirillales</taxon>
        <taxon>Rhodospirillaceae</taxon>
        <taxon>Marinibaculum</taxon>
    </lineage>
</organism>
<dbReference type="RefSeq" id="WP_379902665.1">
    <property type="nucleotide sequence ID" value="NZ_JBHRTR010000029.1"/>
</dbReference>
<dbReference type="InterPro" id="IPR034660">
    <property type="entry name" value="DinB/YfiT-like"/>
</dbReference>
<name>A0ABV7L3U0_9PROT</name>
<protein>
    <submittedName>
        <fullName evidence="3">TIGR03084 family metal-binding protein</fullName>
    </submittedName>
</protein>
<evidence type="ECO:0000259" key="2">
    <source>
        <dbReference type="Pfam" id="PF11716"/>
    </source>
</evidence>
<dbReference type="Proteomes" id="UP001595528">
    <property type="component" value="Unassembled WGS sequence"/>
</dbReference>
<dbReference type="NCBIfam" id="TIGR03084">
    <property type="entry name" value="TIGR03084 family metal-binding protein"/>
    <property type="match status" value="1"/>
</dbReference>
<dbReference type="InterPro" id="IPR024344">
    <property type="entry name" value="MDMPI_metal-binding"/>
</dbReference>
<feature type="region of interest" description="Disordered" evidence="1">
    <location>
        <begin position="250"/>
        <end position="278"/>
    </location>
</feature>
<dbReference type="SUPFAM" id="SSF109854">
    <property type="entry name" value="DinB/YfiT-like putative metalloenzymes"/>
    <property type="match status" value="1"/>
</dbReference>
<accession>A0ABV7L3U0</accession>
<sequence>MLEQAADFKEESDALHALLAPLDDAAFERTTQFKGWTINDVLQHLHYFNYAADLSLNDEAGIVKLLSAFQAATKAGETMRSYTDKQLGGVKGRALLALWHDYYTAMVPNFHAADPKKRLKWAGPDMSVRSSITARLMETWAHGQEVFDLLGVERAEGDRIRNVVVIGNNTFGWTFANRGEPVPEDRPFLKLTAPSGAVWEFNDPSDDNRIEGEAVAFCRVVTQTRNIADTGLSVTGQTASRWMAVAQCFAGPPQDPPAPGTRFTASACPPPGDPDRKP</sequence>
<dbReference type="Pfam" id="PF11716">
    <property type="entry name" value="MDMPI_N"/>
    <property type="match status" value="1"/>
</dbReference>
<dbReference type="InterPro" id="IPR017518">
    <property type="entry name" value="CHP03084"/>
</dbReference>